<dbReference type="InterPro" id="IPR011993">
    <property type="entry name" value="PH-like_dom_sf"/>
</dbReference>
<evidence type="ECO:0000256" key="1">
    <source>
        <dbReference type="ARBA" id="ARBA00001913"/>
    </source>
</evidence>
<dbReference type="Gene3D" id="2.60.40.150">
    <property type="entry name" value="C2 domain"/>
    <property type="match status" value="1"/>
</dbReference>
<dbReference type="Gene3D" id="1.10.238.10">
    <property type="entry name" value="EF-hand"/>
    <property type="match status" value="2"/>
</dbReference>
<keyword evidence="5 11" id="KW-0378">Hydrolase</keyword>
<name>A0AAE0XN53_9GAST</name>
<dbReference type="CDD" id="cd16202">
    <property type="entry name" value="EFh_PI-PLCdelta"/>
    <property type="match status" value="1"/>
</dbReference>
<keyword evidence="4" id="KW-0963">Cytoplasm</keyword>
<comment type="catalytic activity">
    <reaction evidence="10">
        <text>a 1,2-diacyl-sn-glycero-3-phospho-(1D-myo-inositol-4,5-bisphosphate) + H2O = 1D-myo-inositol 1,4,5-trisphosphate + a 1,2-diacyl-sn-glycerol + H(+)</text>
        <dbReference type="Rhea" id="RHEA:33179"/>
        <dbReference type="ChEBI" id="CHEBI:15377"/>
        <dbReference type="ChEBI" id="CHEBI:15378"/>
        <dbReference type="ChEBI" id="CHEBI:17815"/>
        <dbReference type="ChEBI" id="CHEBI:58456"/>
        <dbReference type="ChEBI" id="CHEBI:203600"/>
        <dbReference type="EC" id="3.1.4.11"/>
    </reaction>
    <physiologicalReaction direction="left-to-right" evidence="10">
        <dbReference type="Rhea" id="RHEA:33180"/>
    </physiologicalReaction>
</comment>
<dbReference type="InterPro" id="IPR002048">
    <property type="entry name" value="EF_hand_dom"/>
</dbReference>
<dbReference type="PROSITE" id="PS50007">
    <property type="entry name" value="PIPLC_X_DOMAIN"/>
    <property type="match status" value="1"/>
</dbReference>
<dbReference type="Pfam" id="PF00169">
    <property type="entry name" value="PH"/>
    <property type="match status" value="1"/>
</dbReference>
<proteinExistence type="predicted"/>
<dbReference type="GO" id="GO:0005886">
    <property type="term" value="C:plasma membrane"/>
    <property type="evidence" value="ECO:0007669"/>
    <property type="project" value="TreeGrafter"/>
</dbReference>
<evidence type="ECO:0000259" key="15">
    <source>
        <dbReference type="PROSITE" id="PS50008"/>
    </source>
</evidence>
<keyword evidence="9" id="KW-0807">Transducer</keyword>
<dbReference type="FunFam" id="1.10.238.10:FF:000005">
    <property type="entry name" value="Phosphoinositide phospholipase C"/>
    <property type="match status" value="1"/>
</dbReference>
<dbReference type="InterPro" id="IPR000909">
    <property type="entry name" value="PLipase_C_PInositol-sp_X_dom"/>
</dbReference>
<dbReference type="SUPFAM" id="SSF47473">
    <property type="entry name" value="EF-hand"/>
    <property type="match status" value="1"/>
</dbReference>
<feature type="domain" description="EF-hand" evidence="16">
    <location>
        <begin position="151"/>
        <end position="186"/>
    </location>
</feature>
<dbReference type="Proteomes" id="UP001283361">
    <property type="component" value="Unassembled WGS sequence"/>
</dbReference>
<evidence type="ECO:0000259" key="16">
    <source>
        <dbReference type="PROSITE" id="PS50222"/>
    </source>
</evidence>
<dbReference type="SMART" id="SM00149">
    <property type="entry name" value="PLCYc"/>
    <property type="match status" value="1"/>
</dbReference>
<dbReference type="Pfam" id="PF00036">
    <property type="entry name" value="EF-hand_1"/>
    <property type="match status" value="1"/>
</dbReference>
<feature type="compositionally biased region" description="Low complexity" evidence="12">
    <location>
        <begin position="517"/>
        <end position="532"/>
    </location>
</feature>
<evidence type="ECO:0000313" key="17">
    <source>
        <dbReference type="EMBL" id="KAK3697825.1"/>
    </source>
</evidence>
<comment type="caution">
    <text evidence="17">The sequence shown here is derived from an EMBL/GenBank/DDBJ whole genome shotgun (WGS) entry which is preliminary data.</text>
</comment>
<dbReference type="GO" id="GO:0004435">
    <property type="term" value="F:phosphatidylinositol-4,5-bisphosphate phospholipase C activity"/>
    <property type="evidence" value="ECO:0007669"/>
    <property type="project" value="UniProtKB-EC"/>
</dbReference>
<dbReference type="PANTHER" id="PTHR10336">
    <property type="entry name" value="PHOSPHOINOSITIDE-SPECIFIC PHOSPHOLIPASE C FAMILY PROTEIN"/>
    <property type="match status" value="1"/>
</dbReference>
<dbReference type="PRINTS" id="PR00390">
    <property type="entry name" value="PHPHLIPASEC"/>
</dbReference>
<feature type="compositionally biased region" description="Basic and acidic residues" evidence="12">
    <location>
        <begin position="533"/>
        <end position="550"/>
    </location>
</feature>
<keyword evidence="7 11" id="KW-0442">Lipid degradation</keyword>
<dbReference type="Pfam" id="PF00388">
    <property type="entry name" value="PI-PLC-X"/>
    <property type="match status" value="2"/>
</dbReference>
<dbReference type="GO" id="GO:0005509">
    <property type="term" value="F:calcium ion binding"/>
    <property type="evidence" value="ECO:0007669"/>
    <property type="project" value="InterPro"/>
</dbReference>
<dbReference type="Gene3D" id="3.20.20.190">
    <property type="entry name" value="Phosphatidylinositol (PI) phosphodiesterase"/>
    <property type="match status" value="2"/>
</dbReference>
<keyword evidence="6" id="KW-0106">Calcium</keyword>
<dbReference type="CDD" id="cd08558">
    <property type="entry name" value="PI-PLCc_eukaryota"/>
    <property type="match status" value="1"/>
</dbReference>
<dbReference type="InterPro" id="IPR018247">
    <property type="entry name" value="EF_Hand_1_Ca_BS"/>
</dbReference>
<dbReference type="Pfam" id="PF09279">
    <property type="entry name" value="EF-hand_like"/>
    <property type="match status" value="1"/>
</dbReference>
<dbReference type="PROSITE" id="PS50004">
    <property type="entry name" value="C2"/>
    <property type="match status" value="1"/>
</dbReference>
<dbReference type="EMBL" id="JAWDGP010007996">
    <property type="protein sequence ID" value="KAK3697825.1"/>
    <property type="molecule type" value="Genomic_DNA"/>
</dbReference>
<evidence type="ECO:0000256" key="6">
    <source>
        <dbReference type="ARBA" id="ARBA00022837"/>
    </source>
</evidence>
<dbReference type="Pfam" id="PF00168">
    <property type="entry name" value="C2"/>
    <property type="match status" value="1"/>
</dbReference>
<keyword evidence="8 11" id="KW-0443">Lipid metabolism</keyword>
<dbReference type="Pfam" id="PF00387">
    <property type="entry name" value="PI-PLC-Y"/>
    <property type="match status" value="1"/>
</dbReference>
<feature type="compositionally biased region" description="Acidic residues" evidence="12">
    <location>
        <begin position="489"/>
        <end position="501"/>
    </location>
</feature>
<dbReference type="GO" id="GO:0005737">
    <property type="term" value="C:cytoplasm"/>
    <property type="evidence" value="ECO:0007669"/>
    <property type="project" value="UniProtKB-SubCell"/>
</dbReference>
<evidence type="ECO:0000256" key="12">
    <source>
        <dbReference type="SAM" id="MobiDB-lite"/>
    </source>
</evidence>
<feature type="domain" description="C2" evidence="14">
    <location>
        <begin position="669"/>
        <end position="794"/>
    </location>
</feature>
<evidence type="ECO:0000256" key="9">
    <source>
        <dbReference type="ARBA" id="ARBA00023224"/>
    </source>
</evidence>
<dbReference type="PROSITE" id="PS50222">
    <property type="entry name" value="EF_HAND_2"/>
    <property type="match status" value="2"/>
</dbReference>
<dbReference type="SUPFAM" id="SSF51695">
    <property type="entry name" value="PLC-like phosphodiesterases"/>
    <property type="match status" value="2"/>
</dbReference>
<dbReference type="InterPro" id="IPR001849">
    <property type="entry name" value="PH_domain"/>
</dbReference>
<dbReference type="InterPro" id="IPR001192">
    <property type="entry name" value="PI-PLC_fam"/>
</dbReference>
<dbReference type="InterPro" id="IPR011992">
    <property type="entry name" value="EF-hand-dom_pair"/>
</dbReference>
<evidence type="ECO:0000259" key="13">
    <source>
        <dbReference type="PROSITE" id="PS50003"/>
    </source>
</evidence>
<gene>
    <name evidence="17" type="ORF">RRG08_009035</name>
</gene>
<feature type="domain" description="PH" evidence="13">
    <location>
        <begin position="27"/>
        <end position="141"/>
    </location>
</feature>
<evidence type="ECO:0000256" key="5">
    <source>
        <dbReference type="ARBA" id="ARBA00022801"/>
    </source>
</evidence>
<dbReference type="FunFam" id="3.20.20.190:FF:000039">
    <property type="entry name" value="Phosphoinositide phospholipase C"/>
    <property type="match status" value="1"/>
</dbReference>
<keyword evidence="18" id="KW-1185">Reference proteome</keyword>
<dbReference type="EC" id="3.1.4.11" evidence="3 11"/>
<evidence type="ECO:0000313" key="18">
    <source>
        <dbReference type="Proteomes" id="UP001283361"/>
    </source>
</evidence>
<dbReference type="InterPro" id="IPR035892">
    <property type="entry name" value="C2_domain_sf"/>
</dbReference>
<evidence type="ECO:0000256" key="3">
    <source>
        <dbReference type="ARBA" id="ARBA00012368"/>
    </source>
</evidence>
<dbReference type="AlphaFoldDB" id="A0AAE0XN53"/>
<protein>
    <recommendedName>
        <fullName evidence="3 11">Phosphoinositide phospholipase C</fullName>
        <ecNumber evidence="3 11">3.1.4.11</ecNumber>
    </recommendedName>
</protein>
<dbReference type="SMART" id="SM00148">
    <property type="entry name" value="PLCXc"/>
    <property type="match status" value="1"/>
</dbReference>
<dbReference type="CDD" id="cd00275">
    <property type="entry name" value="C2_PLC_like"/>
    <property type="match status" value="1"/>
</dbReference>
<dbReference type="SUPFAM" id="SSF49562">
    <property type="entry name" value="C2 domain (Calcium/lipid-binding domain, CaLB)"/>
    <property type="match status" value="1"/>
</dbReference>
<evidence type="ECO:0000256" key="8">
    <source>
        <dbReference type="ARBA" id="ARBA00023098"/>
    </source>
</evidence>
<evidence type="ECO:0000259" key="14">
    <source>
        <dbReference type="PROSITE" id="PS50004"/>
    </source>
</evidence>
<comment type="cofactor">
    <cofactor evidence="1">
        <name>Ca(2+)</name>
        <dbReference type="ChEBI" id="CHEBI:29108"/>
    </cofactor>
</comment>
<dbReference type="GO" id="GO:0016042">
    <property type="term" value="P:lipid catabolic process"/>
    <property type="evidence" value="ECO:0007669"/>
    <property type="project" value="UniProtKB-KW"/>
</dbReference>
<sequence>MASPHRTKPYTELTSLTNGPPRYLDQRAFVERVLAELGQGTSLFKVKSPTKMLERTFYLDMKNMCVYYDGSKKKNRDTSVRISKIREVREGEKDFSKKLKDLEKNLCFVIILGSTQRALYMMAEKQQTRDKWVRGLRYAIQIDQLAEQRNETDRNIRDAFNMADKNGDGSLDFDEVLKLLKTLNADVKKKYAREMFDAADTNKNGKGNNSVLDREEFVNFYHRLTKRVEVEEVFLRFSRGKGFMTLKDILTFLREGQKMKNVTDEDGRNVLDQFEPDKGLKMREHMSADAFRKLITSERQQLFNPAHKLIYQDMTRPMTDYFIDSSHNTYLAKDQLRGPSQVEMYIQALVKGCRCVESEDQLKGPSKVEMYIEALQKGCRCVELDCWDGSDGEPVIYHGHTLTSKIKFEDVIKAVNNYAFESSAYPVTLSLENHCSIEQQEVMAQMMNSILGDKIWRPQADMIHIPSPEELKNKIVIKGKKLSKAAEEEHNDDVSDEDEAAEVPTNSEGDNTDGDGHNTTSSTNNNNNNHTGTQERRKSQSSESKKIKLDRQLSLITTMKSVGLKTVENNPEPVSNFTVISIGESKTEKMIHSSPNNLNTITHHRIVRTYPSGTRTDSSNYNPVPMWNHGCQIVALNYQTPGEAMQLNHGRFLDNGRTGYVLKPDFLLSDEHFGLVTGAKDRGVCKNLKITIISGFQIPKPNDSEKGEVIDPFVKVELYGVAADANEFKTKVIENNGFNPRWYETCMFQVTVPELAMVRFTVIDQDRARDDFIGYYCLPVMSIQEGFRHFPLFDQHGAPFKQSLIFTHVTLTDA</sequence>
<comment type="subcellular location">
    <subcellularLocation>
        <location evidence="2">Cytoplasm</location>
    </subcellularLocation>
</comment>
<dbReference type="SMART" id="SM00054">
    <property type="entry name" value="EFh"/>
    <property type="match status" value="2"/>
</dbReference>
<dbReference type="PROSITE" id="PS50008">
    <property type="entry name" value="PIPLC_Y_DOMAIN"/>
    <property type="match status" value="1"/>
</dbReference>
<feature type="region of interest" description="Disordered" evidence="12">
    <location>
        <begin position="483"/>
        <end position="550"/>
    </location>
</feature>
<feature type="domain" description="EF-hand" evidence="16">
    <location>
        <begin position="187"/>
        <end position="227"/>
    </location>
</feature>
<evidence type="ECO:0000256" key="11">
    <source>
        <dbReference type="RuleBase" id="RU361133"/>
    </source>
</evidence>
<dbReference type="InterPro" id="IPR015359">
    <property type="entry name" value="PLC_EF-hand-like"/>
</dbReference>
<evidence type="ECO:0000256" key="4">
    <source>
        <dbReference type="ARBA" id="ARBA00022490"/>
    </source>
</evidence>
<dbReference type="SUPFAM" id="SSF50729">
    <property type="entry name" value="PH domain-like"/>
    <property type="match status" value="1"/>
</dbReference>
<accession>A0AAE0XN53</accession>
<dbReference type="InterPro" id="IPR000008">
    <property type="entry name" value="C2_dom"/>
</dbReference>
<dbReference type="InterPro" id="IPR001711">
    <property type="entry name" value="PLipase_C_Pinositol-sp_Y"/>
</dbReference>
<organism evidence="17 18">
    <name type="scientific">Elysia crispata</name>
    <name type="common">lettuce slug</name>
    <dbReference type="NCBI Taxonomy" id="231223"/>
    <lineage>
        <taxon>Eukaryota</taxon>
        <taxon>Metazoa</taxon>
        <taxon>Spiralia</taxon>
        <taxon>Lophotrochozoa</taxon>
        <taxon>Mollusca</taxon>
        <taxon>Gastropoda</taxon>
        <taxon>Heterobranchia</taxon>
        <taxon>Euthyneura</taxon>
        <taxon>Panpulmonata</taxon>
        <taxon>Sacoglossa</taxon>
        <taxon>Placobranchoidea</taxon>
        <taxon>Plakobranchidae</taxon>
        <taxon>Elysia</taxon>
    </lineage>
</organism>
<dbReference type="PROSITE" id="PS00018">
    <property type="entry name" value="EF_HAND_1"/>
    <property type="match status" value="1"/>
</dbReference>
<dbReference type="SMART" id="SM00239">
    <property type="entry name" value="C2"/>
    <property type="match status" value="1"/>
</dbReference>
<feature type="domain" description="PI-PLC Y-box" evidence="15">
    <location>
        <begin position="554"/>
        <end position="667"/>
    </location>
</feature>
<dbReference type="InterPro" id="IPR017946">
    <property type="entry name" value="PLC-like_Pdiesterase_TIM-brl"/>
</dbReference>
<dbReference type="PROSITE" id="PS50003">
    <property type="entry name" value="PH_DOMAIN"/>
    <property type="match status" value="1"/>
</dbReference>
<dbReference type="GO" id="GO:0035556">
    <property type="term" value="P:intracellular signal transduction"/>
    <property type="evidence" value="ECO:0007669"/>
    <property type="project" value="InterPro"/>
</dbReference>
<dbReference type="Gene3D" id="2.30.29.30">
    <property type="entry name" value="Pleckstrin-homology domain (PH domain)/Phosphotyrosine-binding domain (PTB)"/>
    <property type="match status" value="1"/>
</dbReference>
<evidence type="ECO:0000256" key="10">
    <source>
        <dbReference type="ARBA" id="ARBA00023674"/>
    </source>
</evidence>
<evidence type="ECO:0000256" key="2">
    <source>
        <dbReference type="ARBA" id="ARBA00004496"/>
    </source>
</evidence>
<evidence type="ECO:0000256" key="7">
    <source>
        <dbReference type="ARBA" id="ARBA00022963"/>
    </source>
</evidence>
<reference evidence="17" key="1">
    <citation type="journal article" date="2023" name="G3 (Bethesda)">
        <title>A reference genome for the long-term kleptoplast-retaining sea slug Elysia crispata morphotype clarki.</title>
        <authorList>
            <person name="Eastman K.E."/>
            <person name="Pendleton A.L."/>
            <person name="Shaikh M.A."/>
            <person name="Suttiyut T."/>
            <person name="Ogas R."/>
            <person name="Tomko P."/>
            <person name="Gavelis G."/>
            <person name="Widhalm J.R."/>
            <person name="Wisecaver J.H."/>
        </authorList>
    </citation>
    <scope>NUCLEOTIDE SEQUENCE</scope>
    <source>
        <strain evidence="17">ECLA1</strain>
    </source>
</reference>
<dbReference type="PANTHER" id="PTHR10336:SF209">
    <property type="entry name" value="PHOSPHOINOSITIDE PHOSPHOLIPASE C"/>
    <property type="match status" value="1"/>
</dbReference>